<proteinExistence type="predicted"/>
<sequence length="77" mass="8550">MVRVSLLSYFGTPIWSELVAGITLEQLCELSKVLTQHSPGRSWYYDAENTGFVQVKLGDVTIEVVPGETVRIECCGE</sequence>
<accession>A0A0H4ISN7</accession>
<keyword evidence="2" id="KW-1185">Reference proteome</keyword>
<reference evidence="1 2" key="1">
    <citation type="submission" date="2015-05" db="EMBL/GenBank/DDBJ databases">
        <authorList>
            <person name="Liu X."/>
            <person name="Tong Y."/>
            <person name="Huang Y."/>
            <person name="Fan H."/>
            <person name="An X."/>
            <person name="Mi Z."/>
            <person name="Zhang Z."/>
        </authorList>
    </citation>
    <scope>NUCLEOTIDE SEQUENCE [LARGE SCALE GENOMIC DNA]</scope>
</reference>
<dbReference type="RefSeq" id="YP_010077934.1">
    <property type="nucleotide sequence ID" value="NC_054952.1"/>
</dbReference>
<evidence type="ECO:0000313" key="1">
    <source>
        <dbReference type="EMBL" id="AKO61741.1"/>
    </source>
</evidence>
<dbReference type="EMBL" id="KR560069">
    <property type="protein sequence ID" value="AKO61741.1"/>
    <property type="molecule type" value="Genomic_DNA"/>
</dbReference>
<dbReference type="KEGG" id="vg:65066841"/>
<name>A0A0H4ISN7_9CAUD</name>
<dbReference type="Proteomes" id="UP000224291">
    <property type="component" value="Segment"/>
</dbReference>
<dbReference type="GeneID" id="65066841"/>
<evidence type="ECO:0000313" key="2">
    <source>
        <dbReference type="Proteomes" id="UP000224291"/>
    </source>
</evidence>
<protein>
    <submittedName>
        <fullName evidence="1">Uncharacterized protein</fullName>
    </submittedName>
</protein>
<organism evidence="1 2">
    <name type="scientific">Stenotrophomonas phage IME-SM1</name>
    <dbReference type="NCBI Taxonomy" id="1654717"/>
    <lineage>
        <taxon>Viruses</taxon>
        <taxon>Duplodnaviria</taxon>
        <taxon>Heunggongvirae</taxon>
        <taxon>Uroviricota</taxon>
        <taxon>Caudoviricetes</taxon>
        <taxon>Menderavirus</taxon>
        <taxon>Menderavirus IMESM1</taxon>
    </lineage>
</organism>